<accession>A0A2T3A7M3</accession>
<feature type="transmembrane region" description="Helical" evidence="12">
    <location>
        <begin position="163"/>
        <end position="182"/>
    </location>
</feature>
<protein>
    <recommendedName>
        <fullName evidence="4 12">GPI mannosyltransferase 2</fullName>
        <ecNumber evidence="12">2.4.1.-</ecNumber>
    </recommendedName>
</protein>
<dbReference type="EMBL" id="KZ678445">
    <property type="protein sequence ID" value="PSR84336.1"/>
    <property type="molecule type" value="Genomic_DNA"/>
</dbReference>
<feature type="transmembrane region" description="Helical" evidence="12">
    <location>
        <begin position="130"/>
        <end position="151"/>
    </location>
</feature>
<evidence type="ECO:0000256" key="9">
    <source>
        <dbReference type="ARBA" id="ARBA00022824"/>
    </source>
</evidence>
<evidence type="ECO:0000256" key="11">
    <source>
        <dbReference type="ARBA" id="ARBA00023136"/>
    </source>
</evidence>
<evidence type="ECO:0000256" key="13">
    <source>
        <dbReference type="SAM" id="SignalP"/>
    </source>
</evidence>
<comment type="similarity">
    <text evidence="3 12">Belongs to the PIGV family.</text>
</comment>
<keyword evidence="11 12" id="KW-0472">Membrane</keyword>
<sequence length="348" mass="36825">MAANEPTSGHYRTLFLAFVLSKAVLVAIAAGSQVGPTYDTSTSLLSLSLNTNASSSAIRNAVAGARPDDHLLTRLTSWDAVYFLKAAERGYLFEQEWAFGSALPMCISLLHRALTPLGITNPSLVDPAHVLPLLGVAITNTCHFLSSLVLYQLGVRVCADATWALVAALLHLFSPAGMFLVAPFQESPFALLSFLGWWLLVKSCYCSSAKSHSSSSSSTSYSLSQDVLTLLAGVSFGLATLFRSNGLLNGIPLALDFLRTLYNLVEDVGPTPGGSGSAVAASTTAAHARRLVVLGLSGMTAAAGSLVPQVLAYRMYCTGAGAAGSTNVRPWCVKLVPSIYNFVQQHYW</sequence>
<keyword evidence="13" id="KW-0732">Signal</keyword>
<dbReference type="InterPro" id="IPR007315">
    <property type="entry name" value="PIG-V/Gpi18"/>
</dbReference>
<comment type="pathway">
    <text evidence="2 12">Glycolipid biosynthesis; glycosylphosphatidylinositol-anchor biosynthesis.</text>
</comment>
<keyword evidence="5 12" id="KW-0337">GPI-anchor biosynthesis</keyword>
<dbReference type="PANTHER" id="PTHR12468">
    <property type="entry name" value="GPI MANNOSYLTRANSFERASE 2"/>
    <property type="match status" value="1"/>
</dbReference>
<comment type="subcellular location">
    <subcellularLocation>
        <location evidence="1 12">Endoplasmic reticulum membrane</location>
        <topology evidence="1 12">Multi-pass membrane protein</topology>
    </subcellularLocation>
</comment>
<dbReference type="Pfam" id="PF04188">
    <property type="entry name" value="Mannosyl_trans2"/>
    <property type="match status" value="1"/>
</dbReference>
<evidence type="ECO:0000256" key="4">
    <source>
        <dbReference type="ARBA" id="ARBA00013795"/>
    </source>
</evidence>
<evidence type="ECO:0000256" key="8">
    <source>
        <dbReference type="ARBA" id="ARBA00022692"/>
    </source>
</evidence>
<keyword evidence="8 12" id="KW-0812">Transmembrane</keyword>
<feature type="transmembrane region" description="Helical" evidence="12">
    <location>
        <begin position="227"/>
        <end position="244"/>
    </location>
</feature>
<keyword evidence="15" id="KW-1185">Reference proteome</keyword>
<organism evidence="14 15">
    <name type="scientific">Coniella lustricola</name>
    <dbReference type="NCBI Taxonomy" id="2025994"/>
    <lineage>
        <taxon>Eukaryota</taxon>
        <taxon>Fungi</taxon>
        <taxon>Dikarya</taxon>
        <taxon>Ascomycota</taxon>
        <taxon>Pezizomycotina</taxon>
        <taxon>Sordariomycetes</taxon>
        <taxon>Sordariomycetidae</taxon>
        <taxon>Diaporthales</taxon>
        <taxon>Schizoparmaceae</taxon>
        <taxon>Coniella</taxon>
    </lineage>
</organism>
<evidence type="ECO:0000256" key="1">
    <source>
        <dbReference type="ARBA" id="ARBA00004477"/>
    </source>
</evidence>
<name>A0A2T3A7M3_9PEZI</name>
<dbReference type="GO" id="GO:0004376">
    <property type="term" value="F:GPI mannosyltransferase activity"/>
    <property type="evidence" value="ECO:0007669"/>
    <property type="project" value="InterPro"/>
</dbReference>
<dbReference type="PANTHER" id="PTHR12468:SF2">
    <property type="entry name" value="GPI MANNOSYLTRANSFERASE 2"/>
    <property type="match status" value="1"/>
</dbReference>
<evidence type="ECO:0000256" key="7">
    <source>
        <dbReference type="ARBA" id="ARBA00022679"/>
    </source>
</evidence>
<keyword evidence="6 12" id="KW-0328">Glycosyltransferase</keyword>
<feature type="signal peptide" evidence="13">
    <location>
        <begin position="1"/>
        <end position="31"/>
    </location>
</feature>
<dbReference type="EC" id="2.4.1.-" evidence="12"/>
<dbReference type="UniPathway" id="UPA00196"/>
<evidence type="ECO:0000256" key="2">
    <source>
        <dbReference type="ARBA" id="ARBA00004687"/>
    </source>
</evidence>
<evidence type="ECO:0000256" key="10">
    <source>
        <dbReference type="ARBA" id="ARBA00022989"/>
    </source>
</evidence>
<dbReference type="FunCoup" id="A0A2T3A7M3">
    <property type="interactions" value="282"/>
</dbReference>
<keyword evidence="7 12" id="KW-0808">Transferase</keyword>
<dbReference type="OrthoDB" id="10252502at2759"/>
<dbReference type="AlphaFoldDB" id="A0A2T3A7M3"/>
<dbReference type="GO" id="GO:0031501">
    <property type="term" value="C:mannosyltransferase complex"/>
    <property type="evidence" value="ECO:0007669"/>
    <property type="project" value="TreeGrafter"/>
</dbReference>
<keyword evidence="9 12" id="KW-0256">Endoplasmic reticulum</keyword>
<evidence type="ECO:0000256" key="3">
    <source>
        <dbReference type="ARBA" id="ARBA00008698"/>
    </source>
</evidence>
<dbReference type="InParanoid" id="A0A2T3A7M3"/>
<evidence type="ECO:0000313" key="14">
    <source>
        <dbReference type="EMBL" id="PSR84336.1"/>
    </source>
</evidence>
<keyword evidence="10 12" id="KW-1133">Transmembrane helix</keyword>
<feature type="chain" id="PRO_5015630764" description="GPI mannosyltransferase 2" evidence="13">
    <location>
        <begin position="32"/>
        <end position="348"/>
    </location>
</feature>
<gene>
    <name evidence="14" type="ORF">BD289DRAFT_263634</name>
</gene>
<comment type="caution">
    <text evidence="12">Lacks conserved residue(s) required for the propagation of feature annotation.</text>
</comment>
<dbReference type="GO" id="GO:0005789">
    <property type="term" value="C:endoplasmic reticulum membrane"/>
    <property type="evidence" value="ECO:0007669"/>
    <property type="project" value="UniProtKB-SubCell"/>
</dbReference>
<dbReference type="Proteomes" id="UP000241462">
    <property type="component" value="Unassembled WGS sequence"/>
</dbReference>
<comment type="function">
    <text evidence="12">Mannosyltransferase involved in glycosylphosphatidylinositol-anchor biosynthesis.</text>
</comment>
<reference evidence="14 15" key="1">
    <citation type="journal article" date="2018" name="Mycol. Prog.">
        <title>Coniella lustricola, a new species from submerged detritus.</title>
        <authorList>
            <person name="Raudabaugh D.B."/>
            <person name="Iturriaga T."/>
            <person name="Carver A."/>
            <person name="Mondo S."/>
            <person name="Pangilinan J."/>
            <person name="Lipzen A."/>
            <person name="He G."/>
            <person name="Amirebrahimi M."/>
            <person name="Grigoriev I.V."/>
            <person name="Miller A.N."/>
        </authorList>
    </citation>
    <scope>NUCLEOTIDE SEQUENCE [LARGE SCALE GENOMIC DNA]</scope>
    <source>
        <strain evidence="14 15">B22-T-1</strain>
    </source>
</reference>
<evidence type="ECO:0000256" key="6">
    <source>
        <dbReference type="ARBA" id="ARBA00022676"/>
    </source>
</evidence>
<evidence type="ECO:0000256" key="12">
    <source>
        <dbReference type="RuleBase" id="RU363112"/>
    </source>
</evidence>
<evidence type="ECO:0000313" key="15">
    <source>
        <dbReference type="Proteomes" id="UP000241462"/>
    </source>
</evidence>
<dbReference type="GO" id="GO:0000009">
    <property type="term" value="F:alpha-1,6-mannosyltransferase activity"/>
    <property type="evidence" value="ECO:0007669"/>
    <property type="project" value="InterPro"/>
</dbReference>
<evidence type="ECO:0000256" key="5">
    <source>
        <dbReference type="ARBA" id="ARBA00022502"/>
    </source>
</evidence>
<dbReference type="GO" id="GO:0006506">
    <property type="term" value="P:GPI anchor biosynthetic process"/>
    <property type="evidence" value="ECO:0007669"/>
    <property type="project" value="UniProtKB-UniPathway"/>
</dbReference>
<proteinExistence type="inferred from homology"/>
<dbReference type="STRING" id="2025994.A0A2T3A7M3"/>